<dbReference type="AlphaFoldDB" id="A0A834YAJ5"/>
<keyword evidence="10" id="KW-1185">Reference proteome</keyword>
<evidence type="ECO:0000256" key="7">
    <source>
        <dbReference type="PIRSR" id="PIRSR005096-2"/>
    </source>
</evidence>
<evidence type="ECO:0000256" key="2">
    <source>
        <dbReference type="ARBA" id="ARBA00006206"/>
    </source>
</evidence>
<dbReference type="GO" id="GO:0004034">
    <property type="term" value="F:aldose 1-epimerase activity"/>
    <property type="evidence" value="ECO:0007669"/>
    <property type="project" value="UniProtKB-EC"/>
</dbReference>
<dbReference type="InterPro" id="IPR008183">
    <property type="entry name" value="Aldose_1/G6P_1-epimerase"/>
</dbReference>
<dbReference type="FunFam" id="2.70.98.10:FF:000012">
    <property type="entry name" value="Aldose 1-epimerase"/>
    <property type="match status" value="1"/>
</dbReference>
<dbReference type="OMA" id="IYHHISR"/>
<accession>A0A834YAJ5</accession>
<proteinExistence type="inferred from homology"/>
<dbReference type="InterPro" id="IPR047215">
    <property type="entry name" value="Galactose_mutarotase-like"/>
</dbReference>
<dbReference type="CDD" id="cd09019">
    <property type="entry name" value="galactose_mutarotase_like"/>
    <property type="match status" value="1"/>
</dbReference>
<dbReference type="InterPro" id="IPR015443">
    <property type="entry name" value="Aldose_1-epimerase"/>
</dbReference>
<feature type="binding site" evidence="7">
    <location>
        <position position="238"/>
    </location>
    <ligand>
        <name>beta-D-galactose</name>
        <dbReference type="ChEBI" id="CHEBI:27667"/>
    </ligand>
</feature>
<evidence type="ECO:0000256" key="4">
    <source>
        <dbReference type="ARBA" id="ARBA00023277"/>
    </source>
</evidence>
<feature type="binding site" evidence="8">
    <location>
        <begin position="171"/>
        <end position="173"/>
    </location>
    <ligand>
        <name>beta-D-galactose</name>
        <dbReference type="ChEBI" id="CHEBI:27667"/>
    </ligand>
</feature>
<dbReference type="InterPro" id="IPR014718">
    <property type="entry name" value="GH-type_carb-bd"/>
</dbReference>
<protein>
    <recommendedName>
        <fullName evidence="5">Aldose 1-epimerase</fullName>
        <ecNumber evidence="5">5.1.3.3</ecNumber>
    </recommendedName>
</protein>
<sequence length="339" mass="37180">MAEQKEAKLFELSNGTMRVTISNYGATITSLFVPDKEGNLADVVLGFDSLEPYLRGASPYFGCIVGRVANRIKDGKFTLNGVDYSLPINKPPNSLHGGHKGFDKVVWELVERKDDENPSITFKYHSHDGEEGYPGDVTVTTTYTLTSSTSMRLDMEAVPENKPTPINLAQHTYWNLAGHNSGDVLEHSVQIWASHITPVDQNSVPTGEILPVKGTAFDFTTEKKIGCSIHEVPGLGYDHNYVLDCGEKKLGLKHAAKVKNPLSSRVLNLWTNAPGMQFYTANYVNGVNGKGGAVYGKHSGLCLETQGFPNAINQPNFPSVVVQPGEKYKHTMLFEFSAE</sequence>
<evidence type="ECO:0000256" key="5">
    <source>
        <dbReference type="PIRNR" id="PIRNR005096"/>
    </source>
</evidence>
<dbReference type="PANTHER" id="PTHR10091:SF49">
    <property type="entry name" value="ALDOSE 1-EPIMERASE"/>
    <property type="match status" value="1"/>
</dbReference>
<evidence type="ECO:0000256" key="6">
    <source>
        <dbReference type="PIRSR" id="PIRSR005096-1"/>
    </source>
</evidence>
<evidence type="ECO:0000313" key="10">
    <source>
        <dbReference type="Proteomes" id="UP000655225"/>
    </source>
</evidence>
<dbReference type="GO" id="GO:0033499">
    <property type="term" value="P:galactose catabolic process via UDP-galactose, Leloir pathway"/>
    <property type="evidence" value="ECO:0007669"/>
    <property type="project" value="TreeGrafter"/>
</dbReference>
<evidence type="ECO:0000313" key="9">
    <source>
        <dbReference type="EMBL" id="KAF8378606.1"/>
    </source>
</evidence>
<feature type="active site" description="Proton acceptor" evidence="6">
    <location>
        <position position="304"/>
    </location>
</feature>
<comment type="pathway">
    <text evidence="1 5">Carbohydrate metabolism; hexose metabolism.</text>
</comment>
<dbReference type="EC" id="5.1.3.3" evidence="5"/>
<feature type="active site" description="Proton donor" evidence="6">
    <location>
        <position position="171"/>
    </location>
</feature>
<dbReference type="UniPathway" id="UPA00242"/>
<name>A0A834YAJ5_TETSI</name>
<evidence type="ECO:0000256" key="1">
    <source>
        <dbReference type="ARBA" id="ARBA00005028"/>
    </source>
</evidence>
<dbReference type="Gene3D" id="2.70.98.10">
    <property type="match status" value="1"/>
</dbReference>
<keyword evidence="3 5" id="KW-0413">Isomerase</keyword>
<dbReference type="NCBIfam" id="NF008277">
    <property type="entry name" value="PRK11055.1"/>
    <property type="match status" value="1"/>
</dbReference>
<comment type="catalytic activity">
    <reaction evidence="5">
        <text>alpha-D-glucose = beta-D-glucose</text>
        <dbReference type="Rhea" id="RHEA:10264"/>
        <dbReference type="ChEBI" id="CHEBI:15903"/>
        <dbReference type="ChEBI" id="CHEBI:17925"/>
        <dbReference type="EC" id="5.1.3.3"/>
    </reaction>
</comment>
<dbReference type="PANTHER" id="PTHR10091">
    <property type="entry name" value="ALDOSE-1-EPIMERASE"/>
    <property type="match status" value="1"/>
</dbReference>
<comment type="caution">
    <text evidence="9">The sequence shown here is derived from an EMBL/GenBank/DDBJ whole genome shotgun (WGS) entry which is preliminary data.</text>
</comment>
<feature type="binding site" evidence="8">
    <location>
        <begin position="70"/>
        <end position="71"/>
    </location>
    <ligand>
        <name>beta-D-galactose</name>
        <dbReference type="ChEBI" id="CHEBI:27667"/>
    </ligand>
</feature>
<dbReference type="EMBL" id="JABCRI010000023">
    <property type="protein sequence ID" value="KAF8378606.1"/>
    <property type="molecule type" value="Genomic_DNA"/>
</dbReference>
<organism evidence="9 10">
    <name type="scientific">Tetracentron sinense</name>
    <name type="common">Spur-leaf</name>
    <dbReference type="NCBI Taxonomy" id="13715"/>
    <lineage>
        <taxon>Eukaryota</taxon>
        <taxon>Viridiplantae</taxon>
        <taxon>Streptophyta</taxon>
        <taxon>Embryophyta</taxon>
        <taxon>Tracheophyta</taxon>
        <taxon>Spermatophyta</taxon>
        <taxon>Magnoliopsida</taxon>
        <taxon>Trochodendrales</taxon>
        <taxon>Trochodendraceae</taxon>
        <taxon>Tetracentron</taxon>
    </lineage>
</organism>
<comment type="similarity">
    <text evidence="2 5">Belongs to the aldose epimerase family.</text>
</comment>
<dbReference type="PIRSF" id="PIRSF005096">
    <property type="entry name" value="GALM"/>
    <property type="match status" value="1"/>
</dbReference>
<dbReference type="Pfam" id="PF01263">
    <property type="entry name" value="Aldose_epim"/>
    <property type="match status" value="1"/>
</dbReference>
<gene>
    <name evidence="9" type="ORF">HHK36_029954</name>
</gene>
<keyword evidence="4 5" id="KW-0119">Carbohydrate metabolism</keyword>
<dbReference type="GO" id="GO:0030246">
    <property type="term" value="F:carbohydrate binding"/>
    <property type="evidence" value="ECO:0007669"/>
    <property type="project" value="InterPro"/>
</dbReference>
<dbReference type="GO" id="GO:0006006">
    <property type="term" value="P:glucose metabolic process"/>
    <property type="evidence" value="ECO:0007669"/>
    <property type="project" value="TreeGrafter"/>
</dbReference>
<dbReference type="InterPro" id="IPR011013">
    <property type="entry name" value="Gal_mutarotase_sf_dom"/>
</dbReference>
<evidence type="ECO:0000256" key="3">
    <source>
        <dbReference type="ARBA" id="ARBA00023235"/>
    </source>
</evidence>
<dbReference type="SUPFAM" id="SSF74650">
    <property type="entry name" value="Galactose mutarotase-like"/>
    <property type="match status" value="1"/>
</dbReference>
<dbReference type="Proteomes" id="UP000655225">
    <property type="component" value="Unassembled WGS sequence"/>
</dbReference>
<reference evidence="9 10" key="1">
    <citation type="submission" date="2020-04" db="EMBL/GenBank/DDBJ databases">
        <title>Plant Genome Project.</title>
        <authorList>
            <person name="Zhang R.-G."/>
        </authorList>
    </citation>
    <scope>NUCLEOTIDE SEQUENCE [LARGE SCALE GENOMIC DNA]</scope>
    <source>
        <strain evidence="9">YNK0</strain>
        <tissue evidence="9">Leaf</tissue>
    </source>
</reference>
<dbReference type="OrthoDB" id="274691at2759"/>
<evidence type="ECO:0000256" key="8">
    <source>
        <dbReference type="PIRSR" id="PIRSR005096-3"/>
    </source>
</evidence>